<name>A0A427Y4L0_9TREE</name>
<evidence type="ECO:0000256" key="3">
    <source>
        <dbReference type="ARBA" id="ARBA00022448"/>
    </source>
</evidence>
<evidence type="ECO:0000256" key="7">
    <source>
        <dbReference type="ARBA" id="ARBA00023128"/>
    </source>
</evidence>
<accession>A0A427Y4L0</accession>
<evidence type="ECO:0000256" key="5">
    <source>
        <dbReference type="ARBA" id="ARBA00022737"/>
    </source>
</evidence>
<comment type="caution">
    <text evidence="11">The sequence shown here is derived from an EMBL/GenBank/DDBJ whole genome shotgun (WGS) entry which is preliminary data.</text>
</comment>
<dbReference type="AlphaFoldDB" id="A0A427Y4L0"/>
<dbReference type="PRINTS" id="PR00926">
    <property type="entry name" value="MITOCARRIER"/>
</dbReference>
<dbReference type="GeneID" id="39588779"/>
<proteinExistence type="inferred from homology"/>
<organism evidence="11 12">
    <name type="scientific">Apiotrichum porosum</name>
    <dbReference type="NCBI Taxonomy" id="105984"/>
    <lineage>
        <taxon>Eukaryota</taxon>
        <taxon>Fungi</taxon>
        <taxon>Dikarya</taxon>
        <taxon>Basidiomycota</taxon>
        <taxon>Agaricomycotina</taxon>
        <taxon>Tremellomycetes</taxon>
        <taxon>Trichosporonales</taxon>
        <taxon>Trichosporonaceae</taxon>
        <taxon>Apiotrichum</taxon>
    </lineage>
</organism>
<dbReference type="Proteomes" id="UP000279236">
    <property type="component" value="Unassembled WGS sequence"/>
</dbReference>
<sequence length="298" mass="32212">MSAIALPIEDELHPAHELALKMLLAGVGNSVSATITNPADLVRQQLYIKQGSGLSPSFLHVLRDMVRNEGFMSIYNGVSASICREMSYSGIRMGCYDLFKTGLVGASSLDPHSVAVKLGAGMGSGMLGAAIANPADVLKVRLQAIGGSKMGLLAHGRQILKEDGIRGFYRGLVPTILRAGVLTSSQLGSYDVAKHWVRTHYPTYFPEGFLTHFICSGFAGFACSVASAPIDTVKVRVMNDRAGKFKSGLDCAVQLMRYEGPLAFYKGFFGCWIRLWPHTVISLIIFEKLRALVGLKPI</sequence>
<gene>
    <name evidence="11" type="ORF">EHS24_004236</name>
</gene>
<keyword evidence="12" id="KW-1185">Reference proteome</keyword>
<dbReference type="Pfam" id="PF00153">
    <property type="entry name" value="Mito_carr"/>
    <property type="match status" value="3"/>
</dbReference>
<feature type="repeat" description="Solcar" evidence="9">
    <location>
        <begin position="207"/>
        <end position="292"/>
    </location>
</feature>
<reference evidence="11 12" key="1">
    <citation type="submission" date="2018-11" db="EMBL/GenBank/DDBJ databases">
        <title>Genome sequence of Apiotrichum porosum DSM 27194.</title>
        <authorList>
            <person name="Aliyu H."/>
            <person name="Gorte O."/>
            <person name="Ochsenreither K."/>
        </authorList>
    </citation>
    <scope>NUCLEOTIDE SEQUENCE [LARGE SCALE GENOMIC DNA]</scope>
    <source>
        <strain evidence="11 12">DSM 27194</strain>
    </source>
</reference>
<evidence type="ECO:0000313" key="12">
    <source>
        <dbReference type="Proteomes" id="UP000279236"/>
    </source>
</evidence>
<feature type="repeat" description="Solcar" evidence="9">
    <location>
        <begin position="16"/>
        <end position="102"/>
    </location>
</feature>
<dbReference type="InterPro" id="IPR023395">
    <property type="entry name" value="MCP_dom_sf"/>
</dbReference>
<dbReference type="PROSITE" id="PS50920">
    <property type="entry name" value="SOLCAR"/>
    <property type="match status" value="3"/>
</dbReference>
<dbReference type="RefSeq" id="XP_028478821.1">
    <property type="nucleotide sequence ID" value="XM_028619849.1"/>
</dbReference>
<evidence type="ECO:0000256" key="1">
    <source>
        <dbReference type="ARBA" id="ARBA00004225"/>
    </source>
</evidence>
<evidence type="ECO:0000256" key="8">
    <source>
        <dbReference type="ARBA" id="ARBA00023136"/>
    </source>
</evidence>
<dbReference type="GO" id="GO:0031966">
    <property type="term" value="C:mitochondrial membrane"/>
    <property type="evidence" value="ECO:0007669"/>
    <property type="project" value="UniProtKB-SubCell"/>
</dbReference>
<comment type="subcellular location">
    <subcellularLocation>
        <location evidence="1">Mitochondrion membrane</location>
        <topology evidence="1">Multi-pass membrane protein</topology>
    </subcellularLocation>
</comment>
<evidence type="ECO:0000313" key="11">
    <source>
        <dbReference type="EMBL" id="RSH86036.1"/>
    </source>
</evidence>
<evidence type="ECO:0000256" key="4">
    <source>
        <dbReference type="ARBA" id="ARBA00022692"/>
    </source>
</evidence>
<evidence type="ECO:0000256" key="9">
    <source>
        <dbReference type="PROSITE-ProRule" id="PRU00282"/>
    </source>
</evidence>
<dbReference type="Gene3D" id="1.50.40.10">
    <property type="entry name" value="Mitochondrial carrier domain"/>
    <property type="match status" value="1"/>
</dbReference>
<evidence type="ECO:0008006" key="13">
    <source>
        <dbReference type="Google" id="ProtNLM"/>
    </source>
</evidence>
<evidence type="ECO:0000256" key="2">
    <source>
        <dbReference type="ARBA" id="ARBA00006375"/>
    </source>
</evidence>
<dbReference type="PANTHER" id="PTHR45618">
    <property type="entry name" value="MITOCHONDRIAL DICARBOXYLATE CARRIER-RELATED"/>
    <property type="match status" value="1"/>
</dbReference>
<dbReference type="InterPro" id="IPR050391">
    <property type="entry name" value="Mito_Metabolite_Transporter"/>
</dbReference>
<keyword evidence="5" id="KW-0677">Repeat</keyword>
<comment type="similarity">
    <text evidence="2 10">Belongs to the mitochondrial carrier (TC 2.A.29) family.</text>
</comment>
<keyword evidence="7" id="KW-0496">Mitochondrion</keyword>
<dbReference type="InterPro" id="IPR002067">
    <property type="entry name" value="MCP"/>
</dbReference>
<feature type="repeat" description="Solcar" evidence="9">
    <location>
        <begin position="112"/>
        <end position="196"/>
    </location>
</feature>
<dbReference type="InterPro" id="IPR018108">
    <property type="entry name" value="MCP_transmembrane"/>
</dbReference>
<evidence type="ECO:0000256" key="10">
    <source>
        <dbReference type="RuleBase" id="RU000488"/>
    </source>
</evidence>
<dbReference type="OrthoDB" id="756301at2759"/>
<dbReference type="SUPFAM" id="SSF103506">
    <property type="entry name" value="Mitochondrial carrier"/>
    <property type="match status" value="1"/>
</dbReference>
<protein>
    <recommendedName>
        <fullName evidence="13">Mitochondrial dicarboxylate transporter</fullName>
    </recommendedName>
</protein>
<keyword evidence="6" id="KW-1133">Transmembrane helix</keyword>
<keyword evidence="4 9" id="KW-0812">Transmembrane</keyword>
<dbReference type="GO" id="GO:0055085">
    <property type="term" value="P:transmembrane transport"/>
    <property type="evidence" value="ECO:0007669"/>
    <property type="project" value="InterPro"/>
</dbReference>
<keyword evidence="8 9" id="KW-0472">Membrane</keyword>
<keyword evidence="3 10" id="KW-0813">Transport</keyword>
<evidence type="ECO:0000256" key="6">
    <source>
        <dbReference type="ARBA" id="ARBA00022989"/>
    </source>
</evidence>
<dbReference type="STRING" id="105984.A0A427Y4L0"/>
<dbReference type="EMBL" id="RSCE01000002">
    <property type="protein sequence ID" value="RSH86036.1"/>
    <property type="molecule type" value="Genomic_DNA"/>
</dbReference>